<dbReference type="OMA" id="MSRSVNN"/>
<keyword evidence="4" id="KW-1185">Reference proteome</keyword>
<name>A0AA38L9M6_TAXCH</name>
<proteinExistence type="inferred from homology"/>
<feature type="region of interest" description="Disordered" evidence="2">
    <location>
        <begin position="344"/>
        <end position="369"/>
    </location>
</feature>
<dbReference type="GO" id="GO:0051225">
    <property type="term" value="P:spindle assembly"/>
    <property type="evidence" value="ECO:0007669"/>
    <property type="project" value="TreeGrafter"/>
</dbReference>
<dbReference type="Proteomes" id="UP000824469">
    <property type="component" value="Unassembled WGS sequence"/>
</dbReference>
<accession>A0AA38L9M6</accession>
<dbReference type="GO" id="GO:0008017">
    <property type="term" value="F:microtubule binding"/>
    <property type="evidence" value="ECO:0007669"/>
    <property type="project" value="TreeGrafter"/>
</dbReference>
<dbReference type="GO" id="GO:0005737">
    <property type="term" value="C:cytoplasm"/>
    <property type="evidence" value="ECO:0007669"/>
    <property type="project" value="TreeGrafter"/>
</dbReference>
<dbReference type="EMBL" id="JAHRHJ020000006">
    <property type="protein sequence ID" value="KAH9313310.1"/>
    <property type="molecule type" value="Genomic_DNA"/>
</dbReference>
<protein>
    <submittedName>
        <fullName evidence="3">Uncharacterized protein</fullName>
    </submittedName>
</protein>
<dbReference type="AlphaFoldDB" id="A0AA38L9M6"/>
<evidence type="ECO:0000256" key="1">
    <source>
        <dbReference type="ARBA" id="ARBA00010016"/>
    </source>
</evidence>
<organism evidence="3 4">
    <name type="scientific">Taxus chinensis</name>
    <name type="common">Chinese yew</name>
    <name type="synonym">Taxus wallichiana var. chinensis</name>
    <dbReference type="NCBI Taxonomy" id="29808"/>
    <lineage>
        <taxon>Eukaryota</taxon>
        <taxon>Viridiplantae</taxon>
        <taxon>Streptophyta</taxon>
        <taxon>Embryophyta</taxon>
        <taxon>Tracheophyta</taxon>
        <taxon>Spermatophyta</taxon>
        <taxon>Pinopsida</taxon>
        <taxon>Pinidae</taxon>
        <taxon>Conifers II</taxon>
        <taxon>Cupressales</taxon>
        <taxon>Taxaceae</taxon>
        <taxon>Taxus</taxon>
    </lineage>
</organism>
<sequence>MEFTEVQDDNKSDENHVRVPLGLTESKKNTAHKRPRNREVTSRFMSSTVSSSSGTRCLSPDFQSKRAHPVPRKPTPYPTDSKAPISEGPKRPAGEALRSLTVSMHAEKFNLDQPLKPTEPAKPVNTTGDLTSRIEGTIEKKRPVVSLFREGGDHQSENAKPLENLLPKPRTGKPNVHPMSRSVNNNNEKFLRPTQGRLRTTKPNPTNKSVSGHIGDAVMSSNTSRLMHLDGRGRGTIMKGSEGNRIPTEEPIEITLSPSQEPKPAYIDGNTGAGDVSSSPESLASDCTYQSRNGTRRSQESTTQGFIVPARFLQDANTRSRGSAEVRYSMPEADLSSSTLVRVRGTGHPGAGKLSKSSNQALPPPLPCSQTSVSPVKIIPGSSSPSRCLPSPTRVRGQAMLPPTANSQNIRNNMAGSTVIIYADARKAKKGSNQIEDAHHLRLLHNRHLQWRFVNAKAEAAMNVQKAAAEKMLHNMWMTTSELRDSVTMKHVEQQKALQENKLRSILSGQEAYLEDWALLEQDHVSALSEAIKNLEAATLRVPITDGVKANVQEVKEALDSAVQMMDSVSSCVCNLLPKVEGTSTLVSELAAVAAQEKAMLDECGDLIATIGMLQ</sequence>
<feature type="compositionally biased region" description="Basic and acidic residues" evidence="2">
    <location>
        <begin position="8"/>
        <end position="17"/>
    </location>
</feature>
<feature type="region of interest" description="Disordered" evidence="2">
    <location>
        <begin position="1"/>
        <end position="94"/>
    </location>
</feature>
<feature type="compositionally biased region" description="Polar residues" evidence="2">
    <location>
        <begin position="197"/>
        <end position="210"/>
    </location>
</feature>
<feature type="region of interest" description="Disordered" evidence="2">
    <location>
        <begin position="259"/>
        <end position="304"/>
    </location>
</feature>
<dbReference type="GO" id="GO:0005880">
    <property type="term" value="C:nuclear microtubule"/>
    <property type="evidence" value="ECO:0007669"/>
    <property type="project" value="TreeGrafter"/>
</dbReference>
<evidence type="ECO:0000313" key="3">
    <source>
        <dbReference type="EMBL" id="KAH9313310.1"/>
    </source>
</evidence>
<feature type="compositionally biased region" description="Polar residues" evidence="2">
    <location>
        <begin position="276"/>
        <end position="293"/>
    </location>
</feature>
<feature type="non-terminal residue" evidence="3">
    <location>
        <position position="1"/>
    </location>
</feature>
<feature type="region of interest" description="Disordered" evidence="2">
    <location>
        <begin position="381"/>
        <end position="410"/>
    </location>
</feature>
<feature type="region of interest" description="Disordered" evidence="2">
    <location>
        <begin position="151"/>
        <end position="216"/>
    </location>
</feature>
<feature type="compositionally biased region" description="Low complexity" evidence="2">
    <location>
        <begin position="42"/>
        <end position="59"/>
    </location>
</feature>
<evidence type="ECO:0000256" key="2">
    <source>
        <dbReference type="SAM" id="MobiDB-lite"/>
    </source>
</evidence>
<dbReference type="InterPro" id="IPR007573">
    <property type="entry name" value="QWRF"/>
</dbReference>
<comment type="caution">
    <text evidence="3">The sequence shown here is derived from an EMBL/GenBank/DDBJ whole genome shotgun (WGS) entry which is preliminary data.</text>
</comment>
<gene>
    <name evidence="3" type="ORF">KI387_028345</name>
</gene>
<comment type="similarity">
    <text evidence="1">Belongs to the QWRF family.</text>
</comment>
<reference evidence="3 4" key="1">
    <citation type="journal article" date="2021" name="Nat. Plants">
        <title>The Taxus genome provides insights into paclitaxel biosynthesis.</title>
        <authorList>
            <person name="Xiong X."/>
            <person name="Gou J."/>
            <person name="Liao Q."/>
            <person name="Li Y."/>
            <person name="Zhou Q."/>
            <person name="Bi G."/>
            <person name="Li C."/>
            <person name="Du R."/>
            <person name="Wang X."/>
            <person name="Sun T."/>
            <person name="Guo L."/>
            <person name="Liang H."/>
            <person name="Lu P."/>
            <person name="Wu Y."/>
            <person name="Zhang Z."/>
            <person name="Ro D.K."/>
            <person name="Shang Y."/>
            <person name="Huang S."/>
            <person name="Yan J."/>
        </authorList>
    </citation>
    <scope>NUCLEOTIDE SEQUENCE [LARGE SCALE GENOMIC DNA]</scope>
    <source>
        <strain evidence="3">Ta-2019</strain>
    </source>
</reference>
<evidence type="ECO:0000313" key="4">
    <source>
        <dbReference type="Proteomes" id="UP000824469"/>
    </source>
</evidence>
<dbReference type="PANTHER" id="PTHR31807:SF37">
    <property type="entry name" value="HAUS AUGMIN-LIKE COMPLEX SUBUNIT 8"/>
    <property type="match status" value="1"/>
</dbReference>
<dbReference type="Pfam" id="PF04484">
    <property type="entry name" value="QWRF"/>
    <property type="match status" value="1"/>
</dbReference>
<dbReference type="PANTHER" id="PTHR31807">
    <property type="entry name" value="AUGMIN FAMILY MEMBER"/>
    <property type="match status" value="1"/>
</dbReference>